<dbReference type="EMBL" id="JWHL01000002">
    <property type="protein sequence ID" value="MBR1368283.1"/>
    <property type="molecule type" value="Genomic_DNA"/>
</dbReference>
<dbReference type="PANTHER" id="PTHR43373:SF1">
    <property type="entry name" value="NA(+)_H(+) ANTIPORTER SUBUNIT A"/>
    <property type="match status" value="1"/>
</dbReference>
<proteinExistence type="predicted"/>
<keyword evidence="1" id="KW-1133">Transmembrane helix</keyword>
<keyword evidence="4" id="KW-1185">Reference proteome</keyword>
<dbReference type="AlphaFoldDB" id="A0A8J7W8Q8"/>
<keyword evidence="1" id="KW-0812">Transmembrane</keyword>
<sequence length="88" mass="9599">MRRRLSIVLTLLTVMMLGVIVTGLSFGEPGAAPMDDYFIENSQSESGANNVVTAVLFDYRGLDTLGEAAVLFTAALGTTLIFRRRRDD</sequence>
<dbReference type="OrthoDB" id="371891at2157"/>
<name>A0A8J7W8Q8_9EURY</name>
<organism evidence="3 4">
    <name type="scientific">Methanocalculus chunghsingensis</name>
    <dbReference type="NCBI Taxonomy" id="156457"/>
    <lineage>
        <taxon>Archaea</taxon>
        <taxon>Methanobacteriati</taxon>
        <taxon>Methanobacteriota</taxon>
        <taxon>Stenosarchaea group</taxon>
        <taxon>Methanomicrobia</taxon>
        <taxon>Methanomicrobiales</taxon>
        <taxon>Methanocalculaceae</taxon>
        <taxon>Methanocalculus</taxon>
    </lineage>
</organism>
<dbReference type="PANTHER" id="PTHR43373">
    <property type="entry name" value="NA(+)/H(+) ANTIPORTER SUBUNIT"/>
    <property type="match status" value="1"/>
</dbReference>
<evidence type="ECO:0000313" key="4">
    <source>
        <dbReference type="Proteomes" id="UP000730161"/>
    </source>
</evidence>
<dbReference type="RefSeq" id="WP_211529895.1">
    <property type="nucleotide sequence ID" value="NZ_JWHL01000002.1"/>
</dbReference>
<dbReference type="Proteomes" id="UP000730161">
    <property type="component" value="Unassembled WGS sequence"/>
</dbReference>
<protein>
    <recommendedName>
        <fullName evidence="2">MrpA C-terminal/MbhE domain-containing protein</fullName>
    </recommendedName>
</protein>
<feature type="transmembrane region" description="Helical" evidence="1">
    <location>
        <begin position="7"/>
        <end position="27"/>
    </location>
</feature>
<accession>A0A8J7W8Q8</accession>
<reference evidence="3" key="1">
    <citation type="submission" date="2014-12" db="EMBL/GenBank/DDBJ databases">
        <authorList>
            <person name="Huang H.-H."/>
            <person name="Chen S.-C."/>
            <person name="Lai M.-C."/>
        </authorList>
    </citation>
    <scope>NUCLEOTIDE SEQUENCE</scope>
    <source>
        <strain evidence="3">K1F9705b</strain>
    </source>
</reference>
<dbReference type="Pfam" id="PF20501">
    <property type="entry name" value="MbhE"/>
    <property type="match status" value="1"/>
</dbReference>
<evidence type="ECO:0000259" key="2">
    <source>
        <dbReference type="Pfam" id="PF20501"/>
    </source>
</evidence>
<dbReference type="InterPro" id="IPR050616">
    <property type="entry name" value="CPA3_Na-H_Antiporter_A"/>
</dbReference>
<dbReference type="InterPro" id="IPR046806">
    <property type="entry name" value="MrpA_C/MbhE"/>
</dbReference>
<feature type="transmembrane region" description="Helical" evidence="1">
    <location>
        <begin position="65"/>
        <end position="82"/>
    </location>
</feature>
<gene>
    <name evidence="3" type="ORF">RJ53_01730</name>
</gene>
<feature type="domain" description="MrpA C-terminal/MbhE" evidence="2">
    <location>
        <begin position="18"/>
        <end position="86"/>
    </location>
</feature>
<evidence type="ECO:0000256" key="1">
    <source>
        <dbReference type="SAM" id="Phobius"/>
    </source>
</evidence>
<keyword evidence="1" id="KW-0472">Membrane</keyword>
<evidence type="ECO:0000313" key="3">
    <source>
        <dbReference type="EMBL" id="MBR1368283.1"/>
    </source>
</evidence>
<comment type="caution">
    <text evidence="3">The sequence shown here is derived from an EMBL/GenBank/DDBJ whole genome shotgun (WGS) entry which is preliminary data.</text>
</comment>